<evidence type="ECO:0000313" key="2">
    <source>
        <dbReference type="Proteomes" id="UP000183805"/>
    </source>
</evidence>
<evidence type="ECO:0000313" key="1">
    <source>
        <dbReference type="EMBL" id="SFT91207.1"/>
    </source>
</evidence>
<dbReference type="RefSeq" id="WP_074989551.1">
    <property type="nucleotide sequence ID" value="NZ_FPAZ01000015.1"/>
</dbReference>
<organism evidence="1 2">
    <name type="scientific">Pseudoalteromonas lipolytica</name>
    <dbReference type="NCBI Taxonomy" id="570156"/>
    <lineage>
        <taxon>Bacteria</taxon>
        <taxon>Pseudomonadati</taxon>
        <taxon>Pseudomonadota</taxon>
        <taxon>Gammaproteobacteria</taxon>
        <taxon>Alteromonadales</taxon>
        <taxon>Pseudoalteromonadaceae</taxon>
        <taxon>Pseudoalteromonas</taxon>
    </lineage>
</organism>
<dbReference type="Proteomes" id="UP000183805">
    <property type="component" value="Unassembled WGS sequence"/>
</dbReference>
<accession>A0ABY1GQ68</accession>
<protein>
    <submittedName>
        <fullName evidence="1">Uncharacterized protein</fullName>
    </submittedName>
</protein>
<proteinExistence type="predicted"/>
<sequence length="754" mass="86579">MYLIKRLLALLVIVSVVFTLLFFGRHFFVWLDSAEPIGASTGEETRSNVQWLSSDKPLRFNFSNQRTHSLRILSNAVFDNSISFDQPVNYAIKYVLYDQQERVILDDVYHHASKLYTDLDGQKIKQIIENKQSLSVASGQSFYLPIAHYPHATSLELTMIPEQANLQGVVVRVHAKTPEQGIDPLNTWLKRPLDRRQRATNYLTLGENALTSNEISNAMAYWWQKIAPQGIPDIDFKSDILYESLPYNVLTYDFSAEQHDLGAYFTEEGLCASVRLDEPDSLIFTVKEGAKLPHLMWYDKLQLSAPTPVSFAPTDIENRYQTQLIAAGLVSICSDEAILTQWQTLSDTPILTSYAGSYLINEQGNVEFDIDPKSDLKLDVRALETSQLEVVLFDQTHTEIERYSLAHKGDVSHDDRLIDDTTQRQRVGLLTSYYLRTPANAYRVQINANKDAYVLLRARYAQFHYQRVVAHQNITTPIDQFYDIAAWYELRANNHFELTQQARFANIRTFTPPAEVEPMTTFYQPRELYTLLPISNVALALSPDRYFIPKQPAQIFNFGLYTPKTPASYSDTGDNKLIFRLSNTRAQERNASDVSATELKQLQNKATATYQNWHGERPWIKQRLYQLNKNTPLTLNFDAQEQPMSVVFKLFRSRSAQPIEFNILEKANYKSGLTSEYSIAKQRVQLHSSELLNAFLIHPKNSQLNSYPSVTHTVSSDINKLHSLTISASETVWLSILQEYPLGEQKVRWWNNEY</sequence>
<gene>
    <name evidence="1" type="ORF">SAMN04487854_11549</name>
</gene>
<comment type="caution">
    <text evidence="1">The sequence shown here is derived from an EMBL/GenBank/DDBJ whole genome shotgun (WGS) entry which is preliminary data.</text>
</comment>
<reference evidence="1 2" key="1">
    <citation type="submission" date="2016-10" db="EMBL/GenBank/DDBJ databases">
        <authorList>
            <person name="Varghese N."/>
            <person name="Submissions S."/>
        </authorList>
    </citation>
    <scope>NUCLEOTIDE SEQUENCE [LARGE SCALE GENOMIC DNA]</scope>
    <source>
        <strain evidence="1 2">CGMCC 1.8499</strain>
    </source>
</reference>
<keyword evidence="2" id="KW-1185">Reference proteome</keyword>
<name>A0ABY1GQ68_9GAMM</name>
<dbReference type="EMBL" id="FPAZ01000015">
    <property type="protein sequence ID" value="SFT91207.1"/>
    <property type="molecule type" value="Genomic_DNA"/>
</dbReference>